<dbReference type="InterPro" id="IPR026444">
    <property type="entry name" value="Secre_tail"/>
</dbReference>
<dbReference type="AlphaFoldDB" id="A0A286G5Z7"/>
<sequence>MAHFLRIAPKRETVLNLLTSTRWVLAFWLLSCLATHAQTTWTSQTAASTNVWQSVTYGNGVFVAISQYGPVMTSPDGVTWTSRTAASTSVWSSVTYGNGVFVAVSYDGKVMTSPNGSTWTSRTAASNNQWSSVTYGNGVFVAVSSSGKVMTSPDGITWTNQIAATNDAWYSVTYGNGVFVAVSQDSKVMKSVASALPVTLINFQAKTTTQNSVQLNWTTSLETDNKGFQLDRSKDLIHFETVGQIPAEAANSQAIKHYQFTDQTPFTGTSYYRLTQTDLSGKATVYPAVSVVIREDAYGVYPNPVVSEGGFVLRLDEPQTAILGFFSPQGRAIPLQKMGLQSGNLLLKASGSLATGVYVLTVEERGQTRQHRLVVQ</sequence>
<feature type="signal peptide" evidence="1">
    <location>
        <begin position="1"/>
        <end position="37"/>
    </location>
</feature>
<dbReference type="RefSeq" id="WP_097126940.1">
    <property type="nucleotide sequence ID" value="NZ_OCNH01000002.1"/>
</dbReference>
<dbReference type="InterPro" id="IPR036278">
    <property type="entry name" value="Sialidase_sf"/>
</dbReference>
<dbReference type="Proteomes" id="UP000219452">
    <property type="component" value="Unassembled WGS sequence"/>
</dbReference>
<reference evidence="3" key="1">
    <citation type="submission" date="2017-09" db="EMBL/GenBank/DDBJ databases">
        <authorList>
            <person name="Varghese N."/>
            <person name="Submissions S."/>
        </authorList>
    </citation>
    <scope>NUCLEOTIDE SEQUENCE [LARGE SCALE GENOMIC DNA]</scope>
    <source>
        <strain evidence="3">DSM 29961</strain>
    </source>
</reference>
<proteinExistence type="predicted"/>
<dbReference type="SUPFAM" id="SSF50939">
    <property type="entry name" value="Sialidases"/>
    <property type="match status" value="1"/>
</dbReference>
<organism evidence="2 3">
    <name type="scientific">Spirosoma fluviale</name>
    <dbReference type="NCBI Taxonomy" id="1597977"/>
    <lineage>
        <taxon>Bacteria</taxon>
        <taxon>Pseudomonadati</taxon>
        <taxon>Bacteroidota</taxon>
        <taxon>Cytophagia</taxon>
        <taxon>Cytophagales</taxon>
        <taxon>Cytophagaceae</taxon>
        <taxon>Spirosoma</taxon>
    </lineage>
</organism>
<keyword evidence="3" id="KW-1185">Reference proteome</keyword>
<dbReference type="NCBIfam" id="TIGR04183">
    <property type="entry name" value="Por_Secre_tail"/>
    <property type="match status" value="1"/>
</dbReference>
<keyword evidence="1" id="KW-0732">Signal</keyword>
<evidence type="ECO:0000256" key="1">
    <source>
        <dbReference type="SAM" id="SignalP"/>
    </source>
</evidence>
<gene>
    <name evidence="2" type="ORF">SAMN06269250_3407</name>
</gene>
<feature type="chain" id="PRO_5013307276" evidence="1">
    <location>
        <begin position="38"/>
        <end position="376"/>
    </location>
</feature>
<evidence type="ECO:0000313" key="3">
    <source>
        <dbReference type="Proteomes" id="UP000219452"/>
    </source>
</evidence>
<dbReference type="CDD" id="cd15482">
    <property type="entry name" value="Sialidase_non-viral"/>
    <property type="match status" value="1"/>
</dbReference>
<dbReference type="EMBL" id="OCNH01000002">
    <property type="protein sequence ID" value="SOD90404.1"/>
    <property type="molecule type" value="Genomic_DNA"/>
</dbReference>
<name>A0A286G5Z7_9BACT</name>
<evidence type="ECO:0000313" key="2">
    <source>
        <dbReference type="EMBL" id="SOD90404.1"/>
    </source>
</evidence>
<accession>A0A286G5Z7</accession>
<protein>
    <submittedName>
        <fullName evidence="2">Por secretion system C-terminal sorting domain-containing protein</fullName>
    </submittedName>
</protein>